<reference evidence="1" key="1">
    <citation type="submission" date="2021-02" db="EMBL/GenBank/DDBJ databases">
        <authorList>
            <person name="Nowell W R."/>
        </authorList>
    </citation>
    <scope>NUCLEOTIDE SEQUENCE</scope>
    <source>
        <strain evidence="1">Ploen Becks lab</strain>
    </source>
</reference>
<organism evidence="1 2">
    <name type="scientific">Brachionus calyciflorus</name>
    <dbReference type="NCBI Taxonomy" id="104777"/>
    <lineage>
        <taxon>Eukaryota</taxon>
        <taxon>Metazoa</taxon>
        <taxon>Spiralia</taxon>
        <taxon>Gnathifera</taxon>
        <taxon>Rotifera</taxon>
        <taxon>Eurotatoria</taxon>
        <taxon>Monogononta</taxon>
        <taxon>Pseudotrocha</taxon>
        <taxon>Ploima</taxon>
        <taxon>Brachionidae</taxon>
        <taxon>Brachionus</taxon>
    </lineage>
</organism>
<proteinExistence type="predicted"/>
<comment type="caution">
    <text evidence="1">The sequence shown here is derived from an EMBL/GenBank/DDBJ whole genome shotgun (WGS) entry which is preliminary data.</text>
</comment>
<dbReference type="Proteomes" id="UP000663879">
    <property type="component" value="Unassembled WGS sequence"/>
</dbReference>
<keyword evidence="2" id="KW-1185">Reference proteome</keyword>
<name>A0A814EEP2_9BILA</name>
<gene>
    <name evidence="1" type="ORF">OXX778_LOCUS14637</name>
</gene>
<sequence>MNKMEWKWAEIDPILFESILIPIIQRHDRYFICVRLVNNFILNNYENELSEEAKSFGCLVGSLCTKQEVDLLNEINKTYLNGLSDEEFTENDIMCDFDEFIHFYHIFKKTVKLRQDFRVPVITEP</sequence>
<dbReference type="EMBL" id="CAJNOC010003051">
    <property type="protein sequence ID" value="CAF0965382.1"/>
    <property type="molecule type" value="Genomic_DNA"/>
</dbReference>
<evidence type="ECO:0000313" key="1">
    <source>
        <dbReference type="EMBL" id="CAF0965382.1"/>
    </source>
</evidence>
<evidence type="ECO:0000313" key="2">
    <source>
        <dbReference type="Proteomes" id="UP000663879"/>
    </source>
</evidence>
<dbReference type="AlphaFoldDB" id="A0A814EEP2"/>
<protein>
    <submittedName>
        <fullName evidence="1">Uncharacterized protein</fullName>
    </submittedName>
</protein>
<dbReference type="OrthoDB" id="6497308at2759"/>
<accession>A0A814EEP2</accession>